<feature type="compositionally biased region" description="Acidic residues" evidence="7">
    <location>
        <begin position="222"/>
        <end position="231"/>
    </location>
</feature>
<evidence type="ECO:0000256" key="7">
    <source>
        <dbReference type="SAM" id="MobiDB-lite"/>
    </source>
</evidence>
<evidence type="ECO:0000259" key="8">
    <source>
        <dbReference type="PROSITE" id="PS50217"/>
    </source>
</evidence>
<feature type="region of interest" description="Disordered" evidence="7">
    <location>
        <begin position="206"/>
        <end position="261"/>
    </location>
</feature>
<feature type="region of interest" description="Disordered" evidence="7">
    <location>
        <begin position="152"/>
        <end position="171"/>
    </location>
</feature>
<gene>
    <name evidence="9" type="ORF">GUJ93_ZPchr0016g2539</name>
</gene>
<dbReference type="SMR" id="A0A8J5TGL4"/>
<evidence type="ECO:0000256" key="6">
    <source>
        <dbReference type="SAM" id="Coils"/>
    </source>
</evidence>
<dbReference type="GO" id="GO:0005634">
    <property type="term" value="C:nucleus"/>
    <property type="evidence" value="ECO:0007669"/>
    <property type="project" value="UniProtKB-SubCell"/>
</dbReference>
<evidence type="ECO:0000256" key="3">
    <source>
        <dbReference type="ARBA" id="ARBA00023125"/>
    </source>
</evidence>
<evidence type="ECO:0000256" key="5">
    <source>
        <dbReference type="ARBA" id="ARBA00023242"/>
    </source>
</evidence>
<dbReference type="PROSITE" id="PS00036">
    <property type="entry name" value="BZIP_BASIC"/>
    <property type="match status" value="1"/>
</dbReference>
<dbReference type="EMBL" id="JAAALK010000084">
    <property type="protein sequence ID" value="KAG8083650.1"/>
    <property type="molecule type" value="Genomic_DNA"/>
</dbReference>
<sequence>MERVFPVEETTDPLWAPPSPPLPQAADGVGVVSVDGVCSGGAMLERCSSGLSLEKFLEEELLDGVPAQPAWNTNGPVLYPSPMAAEAGGSRGHDSETVEAIPAPAPAPAPPPLPVSAVLDLDPMEYNAMLKRKLDEDLAAVAMWRASGAIRSESSLGNETSPNTVGSSLSSQKCVGGNGILMLNKFSPGPTRGSGPSVVQNIDAHGKQATNSSSREPSPSPSDDDDMDGEAEAMGNMILDEDKVKKRKESNRESARRSRCRKAARLKDLEDQVAILRVENSSLLRRLADSNQKYSAATINNRVLIAEIEALRSKVRMAEDNVKKVTGTRQLPRVIPDMSTLNNPFSVSRSNATSHASVPIQNNHPMSYYTTPTNASVNGYMPEVSPTFQIADSTGNTDQTDSQQLQHMANLQHLQNGVFGGVTSTGYVPWGSPLLDPNELVNMELQ</sequence>
<dbReference type="PANTHER" id="PTHR46408">
    <property type="entry name" value="BASIC LEUCINE ZIPPER 63"/>
    <property type="match status" value="1"/>
</dbReference>
<dbReference type="Pfam" id="PF00170">
    <property type="entry name" value="bZIP_1"/>
    <property type="match status" value="1"/>
</dbReference>
<keyword evidence="4" id="KW-0804">Transcription</keyword>
<accession>A0A8J5TGL4</accession>
<proteinExistence type="predicted"/>
<comment type="caution">
    <text evidence="9">The sequence shown here is derived from an EMBL/GenBank/DDBJ whole genome shotgun (WGS) entry which is preliminary data.</text>
</comment>
<dbReference type="AlphaFoldDB" id="A0A8J5TGL4"/>
<reference evidence="9" key="2">
    <citation type="submission" date="2021-02" db="EMBL/GenBank/DDBJ databases">
        <authorList>
            <person name="Kimball J.A."/>
            <person name="Haas M.W."/>
            <person name="Macchietto M."/>
            <person name="Kono T."/>
            <person name="Duquette J."/>
            <person name="Shao M."/>
        </authorList>
    </citation>
    <scope>NUCLEOTIDE SEQUENCE</scope>
    <source>
        <tissue evidence="9">Fresh leaf tissue</tissue>
    </source>
</reference>
<dbReference type="FunFam" id="1.20.5.170:FF:000020">
    <property type="entry name" value="BZIP transcription factor"/>
    <property type="match status" value="1"/>
</dbReference>
<dbReference type="CDD" id="cd14702">
    <property type="entry name" value="bZIP_plant_GBF1"/>
    <property type="match status" value="1"/>
</dbReference>
<feature type="coiled-coil region" evidence="6">
    <location>
        <begin position="266"/>
        <end position="328"/>
    </location>
</feature>
<dbReference type="InterPro" id="IPR020983">
    <property type="entry name" value="Basic_leucine-zipper_C"/>
</dbReference>
<dbReference type="Proteomes" id="UP000729402">
    <property type="component" value="Unassembled WGS sequence"/>
</dbReference>
<dbReference type="InterPro" id="IPR004827">
    <property type="entry name" value="bZIP"/>
</dbReference>
<keyword evidence="5" id="KW-0539">Nucleus</keyword>
<keyword evidence="10" id="KW-1185">Reference proteome</keyword>
<organism evidence="9 10">
    <name type="scientific">Zizania palustris</name>
    <name type="common">Northern wild rice</name>
    <dbReference type="NCBI Taxonomy" id="103762"/>
    <lineage>
        <taxon>Eukaryota</taxon>
        <taxon>Viridiplantae</taxon>
        <taxon>Streptophyta</taxon>
        <taxon>Embryophyta</taxon>
        <taxon>Tracheophyta</taxon>
        <taxon>Spermatophyta</taxon>
        <taxon>Magnoliopsida</taxon>
        <taxon>Liliopsida</taxon>
        <taxon>Poales</taxon>
        <taxon>Poaceae</taxon>
        <taxon>BOP clade</taxon>
        <taxon>Oryzoideae</taxon>
        <taxon>Oryzeae</taxon>
        <taxon>Zizaniinae</taxon>
        <taxon>Zizania</taxon>
    </lineage>
</organism>
<dbReference type="PROSITE" id="PS50217">
    <property type="entry name" value="BZIP"/>
    <property type="match status" value="1"/>
</dbReference>
<keyword evidence="3" id="KW-0238">DNA-binding</keyword>
<dbReference type="Pfam" id="PF12498">
    <property type="entry name" value="bZIP_C"/>
    <property type="match status" value="1"/>
</dbReference>
<feature type="compositionally biased region" description="Basic and acidic residues" evidence="7">
    <location>
        <begin position="240"/>
        <end position="256"/>
    </location>
</feature>
<dbReference type="GO" id="GO:0003677">
    <property type="term" value="F:DNA binding"/>
    <property type="evidence" value="ECO:0007669"/>
    <property type="project" value="UniProtKB-KW"/>
</dbReference>
<dbReference type="GO" id="GO:0003700">
    <property type="term" value="F:DNA-binding transcription factor activity"/>
    <property type="evidence" value="ECO:0007669"/>
    <property type="project" value="InterPro"/>
</dbReference>
<dbReference type="OrthoDB" id="664875at2759"/>
<evidence type="ECO:0000256" key="1">
    <source>
        <dbReference type="ARBA" id="ARBA00004123"/>
    </source>
</evidence>
<evidence type="ECO:0000313" key="9">
    <source>
        <dbReference type="EMBL" id="KAG8083650.1"/>
    </source>
</evidence>
<name>A0A8J5TGL4_ZIZPA</name>
<evidence type="ECO:0000256" key="2">
    <source>
        <dbReference type="ARBA" id="ARBA00023015"/>
    </source>
</evidence>
<dbReference type="SMART" id="SM00338">
    <property type="entry name" value="BRLZ"/>
    <property type="match status" value="1"/>
</dbReference>
<keyword evidence="2" id="KW-0805">Transcription regulation</keyword>
<comment type="subcellular location">
    <subcellularLocation>
        <location evidence="1">Nucleus</location>
    </subcellularLocation>
</comment>
<keyword evidence="6" id="KW-0175">Coiled coil</keyword>
<evidence type="ECO:0000313" key="10">
    <source>
        <dbReference type="Proteomes" id="UP000729402"/>
    </source>
</evidence>
<feature type="domain" description="BZIP" evidence="8">
    <location>
        <begin position="241"/>
        <end position="288"/>
    </location>
</feature>
<evidence type="ECO:0000256" key="4">
    <source>
        <dbReference type="ARBA" id="ARBA00023163"/>
    </source>
</evidence>
<dbReference type="PANTHER" id="PTHR46408:SF10">
    <property type="entry name" value="BASIC LEUCINE ZIPPER 63"/>
    <property type="match status" value="1"/>
</dbReference>
<dbReference type="InterPro" id="IPR045314">
    <property type="entry name" value="bZIP_plant_GBF1"/>
</dbReference>
<protein>
    <recommendedName>
        <fullName evidence="8">BZIP domain-containing protein</fullName>
    </recommendedName>
</protein>
<reference evidence="9" key="1">
    <citation type="journal article" date="2021" name="bioRxiv">
        <title>Whole Genome Assembly and Annotation of Northern Wild Rice, Zizania palustris L., Supports a Whole Genome Duplication in the Zizania Genus.</title>
        <authorList>
            <person name="Haas M."/>
            <person name="Kono T."/>
            <person name="Macchietto M."/>
            <person name="Millas R."/>
            <person name="McGilp L."/>
            <person name="Shao M."/>
            <person name="Duquette J."/>
            <person name="Hirsch C.N."/>
            <person name="Kimball J."/>
        </authorList>
    </citation>
    <scope>NUCLEOTIDE SEQUENCE</scope>
    <source>
        <tissue evidence="9">Fresh leaf tissue</tissue>
    </source>
</reference>